<organism evidence="1">
    <name type="scientific">Arcella intermedia</name>
    <dbReference type="NCBI Taxonomy" id="1963864"/>
    <lineage>
        <taxon>Eukaryota</taxon>
        <taxon>Amoebozoa</taxon>
        <taxon>Tubulinea</taxon>
        <taxon>Elardia</taxon>
        <taxon>Arcellinida</taxon>
        <taxon>Sphaerothecina</taxon>
        <taxon>Arcellidae</taxon>
        <taxon>Arcella</taxon>
    </lineage>
</organism>
<name>A0A6B2LGV4_9EUKA</name>
<accession>A0A6B2LGV4</accession>
<protein>
    <submittedName>
        <fullName evidence="1">Uncharacterized protein</fullName>
    </submittedName>
</protein>
<dbReference type="EMBL" id="GIBP01007062">
    <property type="protein sequence ID" value="NDV36031.1"/>
    <property type="molecule type" value="Transcribed_RNA"/>
</dbReference>
<proteinExistence type="predicted"/>
<reference evidence="1" key="1">
    <citation type="journal article" date="2020" name="J. Eukaryot. Microbiol.">
        <title>De novo Sequencing, Assembly and Annotation of the Transcriptome for the Free-Living Testate Amoeba Arcella intermedia.</title>
        <authorList>
            <person name="Ribeiro G.M."/>
            <person name="Porfirio-Sousa A.L."/>
            <person name="Maurer-Alcala X.X."/>
            <person name="Katz L.A."/>
            <person name="Lahr D.J.G."/>
        </authorList>
    </citation>
    <scope>NUCLEOTIDE SEQUENCE</scope>
</reference>
<dbReference type="AlphaFoldDB" id="A0A6B2LGV4"/>
<dbReference type="SUPFAM" id="SSF50729">
    <property type="entry name" value="PH domain-like"/>
    <property type="match status" value="1"/>
</dbReference>
<dbReference type="Gene3D" id="2.30.29.30">
    <property type="entry name" value="Pleckstrin-homology domain (PH domain)/Phosphotyrosine-binding domain (PTB)"/>
    <property type="match status" value="1"/>
</dbReference>
<evidence type="ECO:0000313" key="1">
    <source>
        <dbReference type="EMBL" id="NDV36031.1"/>
    </source>
</evidence>
<dbReference type="InterPro" id="IPR011993">
    <property type="entry name" value="PH-like_dom_sf"/>
</dbReference>
<sequence>MWVSKDERVLMIRNDKGPRFPMEIDTSTIIRLQDGHGTPVWESHTSGCCCFGGNNNIDPSICFSICTSDETVDLRAESLQAKQAYYEALEAFISIRKSTTGEFIESQRKAMEEKQAQKEIQERDEKKQLIAKKYSEKRAMLGKKYNVS</sequence>